<protein>
    <recommendedName>
        <fullName evidence="7">SHSP domain-containing protein</fullName>
    </recommendedName>
</protein>
<keyword evidence="2" id="KW-0963">Cytoplasm</keyword>
<comment type="similarity">
    <text evidence="4 5">Belongs to the small heat shock protein (HSP20) family.</text>
</comment>
<gene>
    <name evidence="8" type="ORF">AXG93_698s1130</name>
</gene>
<accession>A0A176VEQ4</accession>
<dbReference type="Pfam" id="PF00011">
    <property type="entry name" value="HSP20"/>
    <property type="match status" value="1"/>
</dbReference>
<feature type="region of interest" description="Disordered" evidence="6">
    <location>
        <begin position="137"/>
        <end position="172"/>
    </location>
</feature>
<dbReference type="InterPro" id="IPR031107">
    <property type="entry name" value="Small_HSP"/>
</dbReference>
<dbReference type="PROSITE" id="PS01031">
    <property type="entry name" value="SHSP"/>
    <property type="match status" value="1"/>
</dbReference>
<dbReference type="AlphaFoldDB" id="A0A176VEQ4"/>
<evidence type="ECO:0000256" key="6">
    <source>
        <dbReference type="SAM" id="MobiDB-lite"/>
    </source>
</evidence>
<proteinExistence type="inferred from homology"/>
<name>A0A176VEQ4_MARPO</name>
<evidence type="ECO:0000256" key="4">
    <source>
        <dbReference type="PROSITE-ProRule" id="PRU00285"/>
    </source>
</evidence>
<dbReference type="Gene3D" id="2.60.40.790">
    <property type="match status" value="1"/>
</dbReference>
<evidence type="ECO:0000256" key="2">
    <source>
        <dbReference type="ARBA" id="ARBA00022490"/>
    </source>
</evidence>
<evidence type="ECO:0000256" key="1">
    <source>
        <dbReference type="ARBA" id="ARBA00004496"/>
    </source>
</evidence>
<organism evidence="8 9">
    <name type="scientific">Marchantia polymorpha subsp. ruderalis</name>
    <dbReference type="NCBI Taxonomy" id="1480154"/>
    <lineage>
        <taxon>Eukaryota</taxon>
        <taxon>Viridiplantae</taxon>
        <taxon>Streptophyta</taxon>
        <taxon>Embryophyta</taxon>
        <taxon>Marchantiophyta</taxon>
        <taxon>Marchantiopsida</taxon>
        <taxon>Marchantiidae</taxon>
        <taxon>Marchantiales</taxon>
        <taxon>Marchantiaceae</taxon>
        <taxon>Marchantia</taxon>
    </lineage>
</organism>
<dbReference type="GO" id="GO:0006950">
    <property type="term" value="P:response to stress"/>
    <property type="evidence" value="ECO:0007669"/>
    <property type="project" value="UniProtKB-ARBA"/>
</dbReference>
<sequence length="374" mass="40730">MQGPGGRRGQVWQLASVGSDRHARTKWPGNLQCPPGNDCHGVNRNACSGKWTVPVPEPPTITIKGWFLNSKEWFWDSLFIDRRTLVNSNSGLHWGFPITGTSKWRSKLSSPRFVEVHQLHAAPPVAGSAVTAVTGDGTRAQTSAETQSQPLADTESQSENGTELQPPPNGTNAQLQVVDGRKSQFLRRGSSFNIAVGTPSQLGVPSETKAHELLKGNEREDPYADITFLDYGLYSGAKRWSGGHSQNKTVEAMATTAVDVKELPNSYVFVADMPGLKHSEIKVQVENDSVLKISGEKKRDDFASDTEIKYVRVERSAGKFMRKFNLPANANLDGISAACQDGLLTVIVPKNPPPDPHRPRTFDVNVGSSTVPPP</sequence>
<feature type="domain" description="SHSP" evidence="7">
    <location>
        <begin position="249"/>
        <end position="367"/>
    </location>
</feature>
<dbReference type="PANTHER" id="PTHR11527">
    <property type="entry name" value="HEAT-SHOCK PROTEIN 20 FAMILY MEMBER"/>
    <property type="match status" value="1"/>
</dbReference>
<evidence type="ECO:0000313" key="9">
    <source>
        <dbReference type="Proteomes" id="UP000077202"/>
    </source>
</evidence>
<dbReference type="EMBL" id="LVLJ01003879">
    <property type="protein sequence ID" value="OAE19384.1"/>
    <property type="molecule type" value="Genomic_DNA"/>
</dbReference>
<dbReference type="FunFam" id="2.60.40.790:FF:000010">
    <property type="entry name" value="17.3 kDa class II heat shock protein-like"/>
    <property type="match status" value="1"/>
</dbReference>
<evidence type="ECO:0000259" key="7">
    <source>
        <dbReference type="PROSITE" id="PS01031"/>
    </source>
</evidence>
<dbReference type="SUPFAM" id="SSF49764">
    <property type="entry name" value="HSP20-like chaperones"/>
    <property type="match status" value="1"/>
</dbReference>
<keyword evidence="3" id="KW-0346">Stress response</keyword>
<comment type="subcellular location">
    <subcellularLocation>
        <location evidence="1">Cytoplasm</location>
    </subcellularLocation>
</comment>
<reference evidence="8" key="1">
    <citation type="submission" date="2016-03" db="EMBL/GenBank/DDBJ databases">
        <title>Mechanisms controlling the formation of the plant cell surface in tip-growing cells are functionally conserved among land plants.</title>
        <authorList>
            <person name="Honkanen S."/>
            <person name="Jones V.A."/>
            <person name="Morieri G."/>
            <person name="Champion C."/>
            <person name="Hetherington A.J."/>
            <person name="Kelly S."/>
            <person name="Saint-Marcoux D."/>
            <person name="Proust H."/>
            <person name="Prescott H."/>
            <person name="Dolan L."/>
        </authorList>
    </citation>
    <scope>NUCLEOTIDE SEQUENCE [LARGE SCALE GENOMIC DNA]</scope>
    <source>
        <tissue evidence="8">Whole gametophyte</tissue>
    </source>
</reference>
<evidence type="ECO:0000256" key="5">
    <source>
        <dbReference type="RuleBase" id="RU003616"/>
    </source>
</evidence>
<evidence type="ECO:0000256" key="3">
    <source>
        <dbReference type="ARBA" id="ARBA00023016"/>
    </source>
</evidence>
<dbReference type="InterPro" id="IPR008978">
    <property type="entry name" value="HSP20-like_chaperone"/>
</dbReference>
<keyword evidence="9" id="KW-1185">Reference proteome</keyword>
<dbReference type="GO" id="GO:0005737">
    <property type="term" value="C:cytoplasm"/>
    <property type="evidence" value="ECO:0007669"/>
    <property type="project" value="UniProtKB-SubCell"/>
</dbReference>
<feature type="region of interest" description="Disordered" evidence="6">
    <location>
        <begin position="350"/>
        <end position="374"/>
    </location>
</feature>
<evidence type="ECO:0000313" key="8">
    <source>
        <dbReference type="EMBL" id="OAE19384.1"/>
    </source>
</evidence>
<comment type="caution">
    <text evidence="8">The sequence shown here is derived from an EMBL/GenBank/DDBJ whole genome shotgun (WGS) entry which is preliminary data.</text>
</comment>
<dbReference type="Proteomes" id="UP000077202">
    <property type="component" value="Unassembled WGS sequence"/>
</dbReference>
<feature type="compositionally biased region" description="Polar residues" evidence="6">
    <location>
        <begin position="139"/>
        <end position="163"/>
    </location>
</feature>
<dbReference type="InterPro" id="IPR002068">
    <property type="entry name" value="A-crystallin/Hsp20_dom"/>
</dbReference>